<evidence type="ECO:0000313" key="2">
    <source>
        <dbReference type="EMBL" id="KUJ10075.1"/>
    </source>
</evidence>
<organism evidence="2 3">
    <name type="scientific">Mollisia scopiformis</name>
    <name type="common">Conifer needle endophyte fungus</name>
    <name type="synonym">Phialocephala scopiformis</name>
    <dbReference type="NCBI Taxonomy" id="149040"/>
    <lineage>
        <taxon>Eukaryota</taxon>
        <taxon>Fungi</taxon>
        <taxon>Dikarya</taxon>
        <taxon>Ascomycota</taxon>
        <taxon>Pezizomycotina</taxon>
        <taxon>Leotiomycetes</taxon>
        <taxon>Helotiales</taxon>
        <taxon>Mollisiaceae</taxon>
        <taxon>Mollisia</taxon>
    </lineage>
</organism>
<dbReference type="EMBL" id="KQ947430">
    <property type="protein sequence ID" value="KUJ10075.1"/>
    <property type="molecule type" value="Genomic_DNA"/>
</dbReference>
<dbReference type="SUPFAM" id="SSF109998">
    <property type="entry name" value="Triger factor/SurA peptide-binding domain-like"/>
    <property type="match status" value="1"/>
</dbReference>
<dbReference type="InterPro" id="IPR027304">
    <property type="entry name" value="Trigger_fact/SurA_dom_sf"/>
</dbReference>
<feature type="domain" description="Clr5" evidence="1">
    <location>
        <begin position="14"/>
        <end position="65"/>
    </location>
</feature>
<proteinExistence type="predicted"/>
<dbReference type="Pfam" id="PF14420">
    <property type="entry name" value="Clr5"/>
    <property type="match status" value="1"/>
</dbReference>
<dbReference type="PANTHER" id="PTHR38788">
    <property type="entry name" value="CLR5 DOMAIN-CONTAINING PROTEIN"/>
    <property type="match status" value="1"/>
</dbReference>
<dbReference type="KEGG" id="psco:LY89DRAFT_740473"/>
<gene>
    <name evidence="2" type="ORF">LY89DRAFT_740473</name>
</gene>
<dbReference type="GeneID" id="28830318"/>
<keyword evidence="3" id="KW-1185">Reference proteome</keyword>
<dbReference type="InterPro" id="IPR025676">
    <property type="entry name" value="Clr5_dom"/>
</dbReference>
<dbReference type="AlphaFoldDB" id="A0A132BCD6"/>
<dbReference type="Proteomes" id="UP000070700">
    <property type="component" value="Unassembled WGS sequence"/>
</dbReference>
<protein>
    <recommendedName>
        <fullName evidence="1">Clr5 domain-containing protein</fullName>
    </recommendedName>
</protein>
<dbReference type="OrthoDB" id="5986190at2759"/>
<sequence length="403" mass="45832">MDSSQKVKAPRYSATQWEAQKTNVERLYIEEDRPLKEVIQILAREFGFQASEKQLKSRLPKWGFDTKNLKGDIMVQLARAKAKRKLENKESSFRVSKKTVDDQKIERYLRRHEITDEDLLAMASPVDAPSPAYSVFTPQPFRSPTPDAPLSIDAALQRSPSSGLNFQALSIKESRPMSPIVEGMTDEDFAKLLSGDAQLDNEDIAMAGIQHSAPTLTPTPSSIIHFNLPSIDTVMKVELKLQDPLQMIHDEARNALDTLEEQINPPSTPAEVPGHDIVATARRIASFHGSVVERYLAKIMHRSRLRDRFADQFQDPGLRQVWYCHVCHEYYASDFRSCPTFERRKEEHAREELKRKGLVCINCNMEIAPNSSSGWRSHCFMCSVLDIWMQGKGAESNSSDDYY</sequence>
<evidence type="ECO:0000313" key="3">
    <source>
        <dbReference type="Proteomes" id="UP000070700"/>
    </source>
</evidence>
<name>A0A132BCD6_MOLSC</name>
<dbReference type="RefSeq" id="XP_018064430.1">
    <property type="nucleotide sequence ID" value="XM_018220592.1"/>
</dbReference>
<dbReference type="InParanoid" id="A0A132BCD6"/>
<reference evidence="2 3" key="1">
    <citation type="submission" date="2015-10" db="EMBL/GenBank/DDBJ databases">
        <title>Full genome of DAOMC 229536 Phialocephala scopiformis, a fungal endophyte of spruce producing the potent anti-insectan compound rugulosin.</title>
        <authorList>
            <consortium name="DOE Joint Genome Institute"/>
            <person name="Walker A.K."/>
            <person name="Frasz S.L."/>
            <person name="Seifert K.A."/>
            <person name="Miller J.D."/>
            <person name="Mondo S.J."/>
            <person name="Labutti K."/>
            <person name="Lipzen A."/>
            <person name="Dockter R."/>
            <person name="Kennedy M."/>
            <person name="Grigoriev I.V."/>
            <person name="Spatafora J.W."/>
        </authorList>
    </citation>
    <scope>NUCLEOTIDE SEQUENCE [LARGE SCALE GENOMIC DNA]</scope>
    <source>
        <strain evidence="2 3">CBS 120377</strain>
    </source>
</reference>
<dbReference type="PANTHER" id="PTHR38788:SF3">
    <property type="entry name" value="CLR5 DOMAIN-CONTAINING PROTEIN"/>
    <property type="match status" value="1"/>
</dbReference>
<evidence type="ECO:0000259" key="1">
    <source>
        <dbReference type="Pfam" id="PF14420"/>
    </source>
</evidence>
<accession>A0A132BCD6</accession>